<feature type="transmembrane region" description="Helical" evidence="1">
    <location>
        <begin position="6"/>
        <end position="25"/>
    </location>
</feature>
<keyword evidence="1" id="KW-0472">Membrane</keyword>
<keyword evidence="2" id="KW-1185">Reference proteome</keyword>
<gene>
    <name evidence="3" type="ORF">PgNI_00527</name>
</gene>
<dbReference type="AlphaFoldDB" id="A0A6P8BJ60"/>
<reference evidence="3" key="3">
    <citation type="submission" date="2025-08" db="UniProtKB">
        <authorList>
            <consortium name="RefSeq"/>
        </authorList>
    </citation>
    <scope>IDENTIFICATION</scope>
    <source>
        <strain evidence="3">NI907</strain>
    </source>
</reference>
<dbReference type="GO" id="GO:0020037">
    <property type="term" value="F:heme binding"/>
    <property type="evidence" value="ECO:0007669"/>
    <property type="project" value="InterPro"/>
</dbReference>
<evidence type="ECO:0000256" key="1">
    <source>
        <dbReference type="SAM" id="Phobius"/>
    </source>
</evidence>
<keyword evidence="1" id="KW-1133">Transmembrane helix</keyword>
<sequence>MRRLQYFWPVLVGTIIATTPLLVVAKRILFLTFDPREPPKVQPTIPMVGHLISMLTLANDSYIKIAKRSRGAPIRTLPMLGGRMYVIHLPAMIQAAMHSNELWFLPFAEHWSEDVAGIQKETPIGGPLKHIIGRKAYNARERIQNKFLPYMLAGDDFDESTSDLVRIRSRDHET</sequence>
<dbReference type="Gene3D" id="1.10.630.10">
    <property type="entry name" value="Cytochrome P450"/>
    <property type="match status" value="1"/>
</dbReference>
<dbReference type="GO" id="GO:0016705">
    <property type="term" value="F:oxidoreductase activity, acting on paired donors, with incorporation or reduction of molecular oxygen"/>
    <property type="evidence" value="ECO:0007669"/>
    <property type="project" value="InterPro"/>
</dbReference>
<protein>
    <submittedName>
        <fullName evidence="3">Uncharacterized protein</fullName>
    </submittedName>
</protein>
<reference evidence="3" key="2">
    <citation type="submission" date="2019-10" db="EMBL/GenBank/DDBJ databases">
        <authorList>
            <consortium name="NCBI Genome Project"/>
        </authorList>
    </citation>
    <scope>NUCLEOTIDE SEQUENCE</scope>
    <source>
        <strain evidence="3">NI907</strain>
    </source>
</reference>
<evidence type="ECO:0000313" key="3">
    <source>
        <dbReference type="RefSeq" id="XP_030987147.1"/>
    </source>
</evidence>
<organism evidence="2 3">
    <name type="scientific">Pyricularia grisea</name>
    <name type="common">Crabgrass-specific blast fungus</name>
    <name type="synonym">Magnaporthe grisea</name>
    <dbReference type="NCBI Taxonomy" id="148305"/>
    <lineage>
        <taxon>Eukaryota</taxon>
        <taxon>Fungi</taxon>
        <taxon>Dikarya</taxon>
        <taxon>Ascomycota</taxon>
        <taxon>Pezizomycotina</taxon>
        <taxon>Sordariomycetes</taxon>
        <taxon>Sordariomycetidae</taxon>
        <taxon>Magnaporthales</taxon>
        <taxon>Pyriculariaceae</taxon>
        <taxon>Pyricularia</taxon>
    </lineage>
</organism>
<dbReference type="InterPro" id="IPR036396">
    <property type="entry name" value="Cyt_P450_sf"/>
</dbReference>
<dbReference type="PANTHER" id="PTHR47582:SF1">
    <property type="entry name" value="P450, PUTATIVE (EUROFUNG)-RELATED"/>
    <property type="match status" value="1"/>
</dbReference>
<dbReference type="PANTHER" id="PTHR47582">
    <property type="entry name" value="P450, PUTATIVE (EUROFUNG)-RELATED"/>
    <property type="match status" value="1"/>
</dbReference>
<proteinExistence type="predicted"/>
<accession>A0A6P8BJ60</accession>
<evidence type="ECO:0000313" key="2">
    <source>
        <dbReference type="Proteomes" id="UP000515153"/>
    </source>
</evidence>
<dbReference type="GO" id="GO:0004497">
    <property type="term" value="F:monooxygenase activity"/>
    <property type="evidence" value="ECO:0007669"/>
    <property type="project" value="InterPro"/>
</dbReference>
<dbReference type="InterPro" id="IPR053007">
    <property type="entry name" value="CYP450_monoxygenase_sec-met"/>
</dbReference>
<dbReference type="RefSeq" id="XP_030987147.1">
    <property type="nucleotide sequence ID" value="XM_031120606.1"/>
</dbReference>
<reference evidence="3" key="1">
    <citation type="journal article" date="2019" name="Mol. Biol. Evol.">
        <title>Blast fungal genomes show frequent chromosomal changes, gene gains and losses, and effector gene turnover.</title>
        <authorList>
            <person name="Gomez Luciano L.B."/>
            <person name="Jason Tsai I."/>
            <person name="Chuma I."/>
            <person name="Tosa Y."/>
            <person name="Chen Y.H."/>
            <person name="Li J.Y."/>
            <person name="Li M.Y."/>
            <person name="Jade Lu M.Y."/>
            <person name="Nakayashiki H."/>
            <person name="Li W.H."/>
        </authorList>
    </citation>
    <scope>NUCLEOTIDE SEQUENCE</scope>
    <source>
        <strain evidence="3">NI907</strain>
    </source>
</reference>
<dbReference type="GeneID" id="41955520"/>
<keyword evidence="1" id="KW-0812">Transmembrane</keyword>
<dbReference type="Proteomes" id="UP000515153">
    <property type="component" value="Unplaced"/>
</dbReference>
<dbReference type="KEGG" id="pgri:PgNI_00527"/>
<dbReference type="GO" id="GO:0005506">
    <property type="term" value="F:iron ion binding"/>
    <property type="evidence" value="ECO:0007669"/>
    <property type="project" value="InterPro"/>
</dbReference>
<name>A0A6P8BJ60_PYRGI</name>